<keyword evidence="3" id="KW-0378">Hydrolase</keyword>
<dbReference type="Gene3D" id="3.20.20.80">
    <property type="entry name" value="Glycosidases"/>
    <property type="match status" value="1"/>
</dbReference>
<dbReference type="EMBL" id="RHLK01000002">
    <property type="protein sequence ID" value="MVO98780.1"/>
    <property type="molecule type" value="Genomic_DNA"/>
</dbReference>
<dbReference type="InterPro" id="IPR013783">
    <property type="entry name" value="Ig-like_fold"/>
</dbReference>
<dbReference type="InterPro" id="IPR011840">
    <property type="entry name" value="PulA_typeI"/>
</dbReference>
<dbReference type="SMART" id="SM00642">
    <property type="entry name" value="Aamy"/>
    <property type="match status" value="1"/>
</dbReference>
<dbReference type="CDD" id="cd02860">
    <property type="entry name" value="E_set_Pullulanase"/>
    <property type="match status" value="1"/>
</dbReference>
<organism evidence="3 4">
    <name type="scientific">Paenibacillus lutrae</name>
    <dbReference type="NCBI Taxonomy" id="2078573"/>
    <lineage>
        <taxon>Bacteria</taxon>
        <taxon>Bacillati</taxon>
        <taxon>Bacillota</taxon>
        <taxon>Bacilli</taxon>
        <taxon>Bacillales</taxon>
        <taxon>Paenibacillaceae</taxon>
        <taxon>Paenibacillus</taxon>
    </lineage>
</organism>
<dbReference type="PANTHER" id="PTHR43002">
    <property type="entry name" value="GLYCOGEN DEBRANCHING ENZYME"/>
    <property type="match status" value="1"/>
</dbReference>
<dbReference type="EC" id="3.2.1.41" evidence="3"/>
<dbReference type="Pfam" id="PF21653">
    <property type="entry name" value="pulA_all-beta"/>
    <property type="match status" value="1"/>
</dbReference>
<reference evidence="3 4" key="1">
    <citation type="journal article" date="2019" name="Microorganisms">
        <title>Paenibacillus lutrae sp. nov., A Chitinolytic Species Isolated from A River Otter in Castril Natural Park, Granada, Spain.</title>
        <authorList>
            <person name="Rodriguez M."/>
            <person name="Reina J.C."/>
            <person name="Bejar V."/>
            <person name="Llamas I."/>
        </authorList>
    </citation>
    <scope>NUCLEOTIDE SEQUENCE [LARGE SCALE GENOMIC DNA]</scope>
    <source>
        <strain evidence="3 4">N10</strain>
    </source>
</reference>
<dbReference type="GO" id="GO:0005975">
    <property type="term" value="P:carbohydrate metabolic process"/>
    <property type="evidence" value="ECO:0007669"/>
    <property type="project" value="InterPro"/>
</dbReference>
<dbReference type="Gene3D" id="2.60.40.1180">
    <property type="entry name" value="Golgi alpha-mannosidase II"/>
    <property type="match status" value="1"/>
</dbReference>
<dbReference type="Pfam" id="PF02922">
    <property type="entry name" value="CBM_48"/>
    <property type="match status" value="1"/>
</dbReference>
<gene>
    <name evidence="3" type="primary">pulA</name>
    <name evidence="3" type="ORF">EDM21_04470</name>
</gene>
<dbReference type="InterPro" id="IPR006047">
    <property type="entry name" value="GH13_cat_dom"/>
</dbReference>
<dbReference type="Proteomes" id="UP000490800">
    <property type="component" value="Unassembled WGS sequence"/>
</dbReference>
<comment type="caution">
    <text evidence="3">The sequence shown here is derived from an EMBL/GenBank/DDBJ whole genome shotgun (WGS) entry which is preliminary data.</text>
</comment>
<sequence>MAVQKEPDYAIDYGDRAASAGISVFSEQFDDAFYYDGDDLGARYAPDRTGFRLWAPTAFEAFLVLYESWQGEPQQIVAMERSVKGTWAVTVPGDLEGLYYTYRVRIGEQWNEAVDPYARAVGVNGDRGYLIDLSRTNPSDWLKTDGGLRGAGPEPASAVDAVIYEVNIRDFTVHPASGAAHKGKFLGLSEPGTRGPGGIKTGLDYLADLGVTHVQLMPVYDFSTESVDETRLENGQYNWGYDPKNYNVPEGSYATDPYDPAARIRELKELIAALHSRGLRVIMDVVYNHMYDAYRANLTKLVPGYYFRYKSDGTLSDGSFCGNEMASERRMVRKFILDSVLYWAKEYRMDGFRFDLMGLLDVGTMTEIRMKLDEIDPSMILIGEGWIMETELPWPDRANQQQSARLPRIGQFNDVLRDAVKGNIFDAQWSRGFIGGDTHAAFGVKLGIVGGIPYHEGMKLFAQEPGQCVNFAECHDNRTLWDGISLSAGERPDEVRRQMHRLASAIVLTSQGIPFLHAGQEFMRTKNGVENSYNSPDEINRIDWERCFERQDDVAYLKALIALRAGHPAFRMRSAEEIRSRLYFEHAAGHCIAYTLRDHAGGDAAAHLYVLYHAGEGDTTLYLPELGEWKILFGVEHVRRLEAGVLEAGGIGMIVLAVS</sequence>
<protein>
    <submittedName>
        <fullName evidence="3">Type I pullulanase</fullName>
        <ecNumber evidence="3">3.2.1.41</ecNumber>
    </submittedName>
</protein>
<dbReference type="RefSeq" id="WP_157333258.1">
    <property type="nucleotide sequence ID" value="NZ_RHLK01000002.1"/>
</dbReference>
<dbReference type="InterPro" id="IPR013780">
    <property type="entry name" value="Glyco_hydro_b"/>
</dbReference>
<dbReference type="SUPFAM" id="SSF51445">
    <property type="entry name" value="(Trans)glycosidases"/>
    <property type="match status" value="1"/>
</dbReference>
<evidence type="ECO:0000256" key="1">
    <source>
        <dbReference type="ARBA" id="ARBA00008061"/>
    </source>
</evidence>
<proteinExistence type="inferred from homology"/>
<dbReference type="InterPro" id="IPR017853">
    <property type="entry name" value="GH"/>
</dbReference>
<dbReference type="OrthoDB" id="9761875at2"/>
<dbReference type="Gene3D" id="2.60.40.10">
    <property type="entry name" value="Immunoglobulins"/>
    <property type="match status" value="1"/>
</dbReference>
<name>A0A7X3FFQ6_9BACL</name>
<evidence type="ECO:0000259" key="2">
    <source>
        <dbReference type="SMART" id="SM00642"/>
    </source>
</evidence>
<comment type="similarity">
    <text evidence="1">Belongs to the glycosyl hydrolase 13 family.</text>
</comment>
<dbReference type="CDD" id="cd11341">
    <property type="entry name" value="AmyAc_Pullulanase_LD-like"/>
    <property type="match status" value="1"/>
</dbReference>
<accession>A0A7X3FFQ6</accession>
<dbReference type="InterPro" id="IPR014756">
    <property type="entry name" value="Ig_E-set"/>
</dbReference>
<keyword evidence="3" id="KW-0326">Glycosidase</keyword>
<feature type="domain" description="Glycosyl hydrolase family 13 catalytic" evidence="2">
    <location>
        <begin position="172"/>
        <end position="564"/>
    </location>
</feature>
<evidence type="ECO:0000313" key="3">
    <source>
        <dbReference type="EMBL" id="MVO98780.1"/>
    </source>
</evidence>
<dbReference type="NCBIfam" id="TIGR02104">
    <property type="entry name" value="pulA_typeI"/>
    <property type="match status" value="1"/>
</dbReference>
<keyword evidence="4" id="KW-1185">Reference proteome</keyword>
<dbReference type="InterPro" id="IPR049117">
    <property type="entry name" value="pulA_all-beta"/>
</dbReference>
<dbReference type="SUPFAM" id="SSF81296">
    <property type="entry name" value="E set domains"/>
    <property type="match status" value="1"/>
</dbReference>
<dbReference type="Pfam" id="PF00128">
    <property type="entry name" value="Alpha-amylase"/>
    <property type="match status" value="1"/>
</dbReference>
<dbReference type="AlphaFoldDB" id="A0A7X3FFQ6"/>
<dbReference type="GO" id="GO:0051060">
    <property type="term" value="F:pullulanase activity"/>
    <property type="evidence" value="ECO:0007669"/>
    <property type="project" value="UniProtKB-EC"/>
</dbReference>
<evidence type="ECO:0000313" key="4">
    <source>
        <dbReference type="Proteomes" id="UP000490800"/>
    </source>
</evidence>
<dbReference type="InterPro" id="IPR004193">
    <property type="entry name" value="Glyco_hydro_13_N"/>
</dbReference>